<evidence type="ECO:0000313" key="5">
    <source>
        <dbReference type="RefSeq" id="XP_013389754.1"/>
    </source>
</evidence>
<dbReference type="InterPro" id="IPR056564">
    <property type="entry name" value="Ig-like_KY"/>
</dbReference>
<feature type="compositionally biased region" description="Low complexity" evidence="1">
    <location>
        <begin position="56"/>
        <end position="69"/>
    </location>
</feature>
<sequence length="1174" mass="133833">MGSTPSKPSSGGNAPQARQAPGRPQVVRVQPNTRGQITYIPPAQPQPQVMCITTNQQNNMMQQQQQPRMPYYPQPMPYGYRHPQPYYRPPYPPRPYLPPRPPQPPPYQPRQPVSTVPATSKEAPVKAETPVRSSQVSVNVTSTSDSPVPKKPRRDSVLKKAPIPKLVYENLDETPPPKPTVRRKIEIFEKKKYEFIDKRSTQVENSLLESNLEALVKYLTEGPWGDLGKVRAIFWWLTSVDVNDVEKLMTSADSLPSTNTPLDYLCRIKWNKGCHAHLFAWMCRCAQVPCEIITGVNKSSAYTLGEAVQPDKMRGQWNAVYVEDEWHLVDVFWASTCVVGQGKSEWQLLENDGRAIRNEEEEEEDQLAEEEIKHWTNEFYFLTDPSALIYTHLPDDANWQLLSDPISFQDFEKAVYLRERFFEMDLSMNDRSQRQCVLQTTEGEISIEFSFKPKSGLVFMYRISKSLKGFADGDDEDDDEEEEKEVHNRLENFVFVESSRRKIRYTVGLPITGRFKMDIHGKAKRKHEDFKLVSSYIIDCPEAKKKCEPLPDNPEIGYGPNEETEEVGMVPTTHDQAVIETSDGTLEIKFDCTVGVDLEHSLVSNGMDEHALKDYVTTRNENGVATVNVRLPKKGEYALKINAIGEGMLGDVPNVCNYLIRCSNDNPDIKPFPKLNTGILGKDALSDKLGVSCTSHPGGLINTDQGEVTVEFQVGTSIELFCEVHHADVPDEVLQKLLRRRNIDENNVAFDLGLPKGGEYSFNILACRTNENSPRLFNAYNALIVSSAENMDLEEFTDLDAPEGEAVPVAAEPEKKEVVNPKVEYKLEEEMWKNKRITDMFAELRRKNAHDAFDTHQVSLGCNEKGESVVTLEMGKDGEFTLNFFERTQENAITKVQAWTLTKKQPSFEDEPDFVEDAADEEERKRAEYHQLLRRTLKQEMGRDPIRIKELGDAIEEYKNNDVQDPEDYAQKATDLLNFHKAKEDLVSAMKRRHLDDLEKALSQGAVNNLNHEMDKLLELGTRIFEELTNLDLLKKEVDKLNQKTIAEIKAYNHPSNTIHQIMIATFMLLGHDEKELQSWQKVRALLAEHVKEKIKQFDVTNLTIDTALNAKKLLEGFELEKLKEVSVMIATFFAWCKGVIRESITRVADQELERMSNQAKPIVGEVKTSRKIF</sequence>
<evidence type="ECO:0000313" key="3">
    <source>
        <dbReference type="Proteomes" id="UP000085678"/>
    </source>
</evidence>
<name>A0A1S3HXF6_LINAN</name>
<evidence type="ECO:0000313" key="4">
    <source>
        <dbReference type="RefSeq" id="XP_013389753.1"/>
    </source>
</evidence>
<accession>A0A1S3HXF6</accession>
<evidence type="ECO:0000256" key="1">
    <source>
        <dbReference type="SAM" id="MobiDB-lite"/>
    </source>
</evidence>
<feature type="domain" description="KY-like immunoglobulin-like" evidence="2">
    <location>
        <begin position="567"/>
        <end position="673"/>
    </location>
</feature>
<reference evidence="4 5" key="1">
    <citation type="submission" date="2025-04" db="UniProtKB">
        <authorList>
            <consortium name="RefSeq"/>
        </authorList>
    </citation>
    <scope>IDENTIFICATION</scope>
    <source>
        <tissue evidence="4 5">Gonads</tissue>
    </source>
</reference>
<evidence type="ECO:0000259" key="2">
    <source>
        <dbReference type="Pfam" id="PF23265"/>
    </source>
</evidence>
<dbReference type="Pfam" id="PF23265">
    <property type="entry name" value="Ig-like_KY"/>
    <property type="match status" value="3"/>
</dbReference>
<dbReference type="RefSeq" id="XP_013389754.1">
    <property type="nucleotide sequence ID" value="XM_013534300.1"/>
</dbReference>
<feature type="compositionally biased region" description="Polar residues" evidence="1">
    <location>
        <begin position="1"/>
        <end position="13"/>
    </location>
</feature>
<feature type="compositionally biased region" description="Pro residues" evidence="1">
    <location>
        <begin position="86"/>
        <end position="109"/>
    </location>
</feature>
<dbReference type="InterPro" id="IPR053041">
    <property type="entry name" value="Transglut-like_Superfamily_Mod"/>
</dbReference>
<gene>
    <name evidence="4 5" type="primary">LOC106158364</name>
</gene>
<dbReference type="Proteomes" id="UP000085678">
    <property type="component" value="Unplaced"/>
</dbReference>
<feature type="region of interest" description="Disordered" evidence="1">
    <location>
        <begin position="56"/>
        <end position="156"/>
    </location>
</feature>
<dbReference type="STRING" id="7574.A0A1S3HXF6"/>
<feature type="domain" description="KY-like immunoglobulin-like" evidence="2">
    <location>
        <begin position="688"/>
        <end position="776"/>
    </location>
</feature>
<dbReference type="PANTHER" id="PTHR47020">
    <property type="entry name" value="HILLARIN"/>
    <property type="match status" value="1"/>
</dbReference>
<feature type="domain" description="KY-like immunoglobulin-like" evidence="2">
    <location>
        <begin position="409"/>
        <end position="551"/>
    </location>
</feature>
<dbReference type="GeneID" id="106158364"/>
<organism evidence="3 5">
    <name type="scientific">Lingula anatina</name>
    <name type="common">Brachiopod</name>
    <name type="synonym">Lingula unguis</name>
    <dbReference type="NCBI Taxonomy" id="7574"/>
    <lineage>
        <taxon>Eukaryota</taxon>
        <taxon>Metazoa</taxon>
        <taxon>Spiralia</taxon>
        <taxon>Lophotrochozoa</taxon>
        <taxon>Brachiopoda</taxon>
        <taxon>Linguliformea</taxon>
        <taxon>Lingulata</taxon>
        <taxon>Lingulida</taxon>
        <taxon>Linguloidea</taxon>
        <taxon>Lingulidae</taxon>
        <taxon>Lingula</taxon>
    </lineage>
</organism>
<feature type="region of interest" description="Disordered" evidence="1">
    <location>
        <begin position="1"/>
        <end position="42"/>
    </location>
</feature>
<dbReference type="OrthoDB" id="6129702at2759"/>
<dbReference type="PANTHER" id="PTHR47020:SF1">
    <property type="entry name" value="HILLARIN"/>
    <property type="match status" value="1"/>
</dbReference>
<dbReference type="Gene3D" id="1.20.920.20">
    <property type="match status" value="1"/>
</dbReference>
<dbReference type="SUPFAM" id="SSF54001">
    <property type="entry name" value="Cysteine proteinases"/>
    <property type="match status" value="1"/>
</dbReference>
<dbReference type="RefSeq" id="XP_013389753.1">
    <property type="nucleotide sequence ID" value="XM_013534299.1"/>
</dbReference>
<dbReference type="InterPro" id="IPR038765">
    <property type="entry name" value="Papain-like_cys_pep_sf"/>
</dbReference>
<proteinExistence type="predicted"/>
<dbReference type="KEGG" id="lak:106158364"/>
<dbReference type="AlphaFoldDB" id="A0A1S3HXF6"/>
<keyword evidence="3" id="KW-1185">Reference proteome</keyword>
<feature type="compositionally biased region" description="Low complexity" evidence="1">
    <location>
        <begin position="131"/>
        <end position="147"/>
    </location>
</feature>
<protein>
    <submittedName>
        <fullName evidence="4">Uncharacterized protein LOC106158364 isoform X1</fullName>
    </submittedName>
    <submittedName>
        <fullName evidence="5">Uncharacterized protein LOC106158364 isoform X2</fullName>
    </submittedName>
</protein>
<dbReference type="Gene3D" id="3.10.620.30">
    <property type="match status" value="1"/>
</dbReference>